<accession>J9CYK6</accession>
<keyword evidence="2" id="KW-0472">Membrane</keyword>
<dbReference type="AlphaFoldDB" id="J9CYK6"/>
<protein>
    <submittedName>
        <fullName evidence="3">Uncharacterized protein</fullName>
    </submittedName>
</protein>
<feature type="transmembrane region" description="Helical" evidence="2">
    <location>
        <begin position="99"/>
        <end position="118"/>
    </location>
</feature>
<reference evidence="3" key="1">
    <citation type="journal article" date="2012" name="PLoS ONE">
        <title>Gene sets for utilization of primary and secondary nutrition supplies in the distal gut of endangered iberian lynx.</title>
        <authorList>
            <person name="Alcaide M."/>
            <person name="Messina E."/>
            <person name="Richter M."/>
            <person name="Bargiela R."/>
            <person name="Peplies J."/>
            <person name="Huws S.A."/>
            <person name="Newbold C.J."/>
            <person name="Golyshin P.N."/>
            <person name="Simon M.A."/>
            <person name="Lopez G."/>
            <person name="Yakimov M.M."/>
            <person name="Ferrer M."/>
        </authorList>
    </citation>
    <scope>NUCLEOTIDE SEQUENCE</scope>
</reference>
<evidence type="ECO:0000256" key="2">
    <source>
        <dbReference type="SAM" id="Phobius"/>
    </source>
</evidence>
<dbReference type="EMBL" id="AMCI01001499">
    <property type="protein sequence ID" value="EJX05346.1"/>
    <property type="molecule type" value="Genomic_DNA"/>
</dbReference>
<evidence type="ECO:0000256" key="1">
    <source>
        <dbReference type="SAM" id="MobiDB-lite"/>
    </source>
</evidence>
<feature type="region of interest" description="Disordered" evidence="1">
    <location>
        <begin position="1"/>
        <end position="31"/>
    </location>
</feature>
<gene>
    <name evidence="3" type="ORF">EVA_06548</name>
</gene>
<organism evidence="3">
    <name type="scientific">gut metagenome</name>
    <dbReference type="NCBI Taxonomy" id="749906"/>
    <lineage>
        <taxon>unclassified sequences</taxon>
        <taxon>metagenomes</taxon>
        <taxon>organismal metagenomes</taxon>
    </lineage>
</organism>
<sequence>MPFRKTDTLSPHGTGIPIKTGEIHPVDPPDHPSPHVRVYDLVQREALYRLTDEGTGYTLPFQTYPGLIVKVIQMVVVPSEFAVCNPDVTCLPVEKRVKVVYALIYPGTPFIILILLLYPSINSTPAVIAFLGTYTHKAAGTPGVFPHVQPPGKLHLKIIVPHAGIVELKISNCQRTLRKRTYPAVPLISVPGTPEILIHGGTGGNPERDTDMIYIHDVTVATESTLHIIQSHPVLYLVIQMKDAYLSSQIMFPDIVDAQVQQHAAVFPA</sequence>
<keyword evidence="2" id="KW-0812">Transmembrane</keyword>
<evidence type="ECO:0000313" key="3">
    <source>
        <dbReference type="EMBL" id="EJX05346.1"/>
    </source>
</evidence>
<feature type="compositionally biased region" description="Basic and acidic residues" evidence="1">
    <location>
        <begin position="21"/>
        <end position="31"/>
    </location>
</feature>
<keyword evidence="2" id="KW-1133">Transmembrane helix</keyword>
<proteinExistence type="predicted"/>
<comment type="caution">
    <text evidence="3">The sequence shown here is derived from an EMBL/GenBank/DDBJ whole genome shotgun (WGS) entry which is preliminary data.</text>
</comment>
<name>J9CYK6_9ZZZZ</name>